<evidence type="ECO:0000256" key="4">
    <source>
        <dbReference type="ARBA" id="ARBA00022723"/>
    </source>
</evidence>
<dbReference type="Gene3D" id="3.30.540.10">
    <property type="entry name" value="Fructose-1,6-Bisphosphatase, subunit A, domain 1"/>
    <property type="match status" value="1"/>
</dbReference>
<evidence type="ECO:0000256" key="1">
    <source>
        <dbReference type="ARBA" id="ARBA00001033"/>
    </source>
</evidence>
<keyword evidence="4 9" id="KW-0479">Metal-binding</keyword>
<dbReference type="Pfam" id="PF00459">
    <property type="entry name" value="Inositol_P"/>
    <property type="match status" value="1"/>
</dbReference>
<dbReference type="GO" id="GO:0046872">
    <property type="term" value="F:metal ion binding"/>
    <property type="evidence" value="ECO:0007669"/>
    <property type="project" value="UniProtKB-KW"/>
</dbReference>
<organism evidence="11 12">
    <name type="scientific">Acidithrix ferrooxidans</name>
    <dbReference type="NCBI Taxonomy" id="1280514"/>
    <lineage>
        <taxon>Bacteria</taxon>
        <taxon>Bacillati</taxon>
        <taxon>Actinomycetota</taxon>
        <taxon>Acidimicrobiia</taxon>
        <taxon>Acidimicrobiales</taxon>
        <taxon>Acidimicrobiaceae</taxon>
        <taxon>Acidithrix</taxon>
    </lineage>
</organism>
<dbReference type="PROSITE" id="PS00629">
    <property type="entry name" value="IMP_1"/>
    <property type="match status" value="1"/>
</dbReference>
<comment type="caution">
    <text evidence="11">The sequence shown here is derived from an EMBL/GenBank/DDBJ whole genome shotgun (WGS) entry which is preliminary data.</text>
</comment>
<dbReference type="CDD" id="cd01639">
    <property type="entry name" value="IMPase"/>
    <property type="match status" value="1"/>
</dbReference>
<dbReference type="GO" id="GO:0007165">
    <property type="term" value="P:signal transduction"/>
    <property type="evidence" value="ECO:0007669"/>
    <property type="project" value="TreeGrafter"/>
</dbReference>
<comment type="pathway">
    <text evidence="3">Amino-acid biosynthesis; L-histidine biosynthesis; L-histidine from 5-phospho-alpha-D-ribose 1-diphosphate: step 8/9.</text>
</comment>
<dbReference type="RefSeq" id="WP_052603898.1">
    <property type="nucleotide sequence ID" value="NZ_JXYS01000001.1"/>
</dbReference>
<dbReference type="EC" id="3.1.3.25" evidence="10"/>
<dbReference type="GO" id="GO:0008934">
    <property type="term" value="F:inositol monophosphate 1-phosphatase activity"/>
    <property type="evidence" value="ECO:0007669"/>
    <property type="project" value="InterPro"/>
</dbReference>
<comment type="catalytic activity">
    <reaction evidence="1 10">
        <text>a myo-inositol phosphate + H2O = myo-inositol + phosphate</text>
        <dbReference type="Rhea" id="RHEA:24056"/>
        <dbReference type="ChEBI" id="CHEBI:15377"/>
        <dbReference type="ChEBI" id="CHEBI:17268"/>
        <dbReference type="ChEBI" id="CHEBI:43474"/>
        <dbReference type="ChEBI" id="CHEBI:84139"/>
        <dbReference type="EC" id="3.1.3.25"/>
    </reaction>
</comment>
<evidence type="ECO:0000313" key="12">
    <source>
        <dbReference type="Proteomes" id="UP000032360"/>
    </source>
</evidence>
<dbReference type="OrthoDB" id="9772456at2"/>
<dbReference type="Proteomes" id="UP000032360">
    <property type="component" value="Unassembled WGS sequence"/>
</dbReference>
<comment type="function">
    <text evidence="8">Catalyzes the dephosphorylation of histidinol-phosphate to histidinol, the direct precursor of histidine.</text>
</comment>
<evidence type="ECO:0000256" key="2">
    <source>
        <dbReference type="ARBA" id="ARBA00001946"/>
    </source>
</evidence>
<proteinExistence type="inferred from homology"/>
<dbReference type="InterPro" id="IPR020583">
    <property type="entry name" value="Inositol_monoP_metal-BS"/>
</dbReference>
<keyword evidence="6 9" id="KW-0460">Magnesium</keyword>
<evidence type="ECO:0000256" key="7">
    <source>
        <dbReference type="ARBA" id="ARBA00049158"/>
    </source>
</evidence>
<keyword evidence="12" id="KW-1185">Reference proteome</keyword>
<evidence type="ECO:0000256" key="6">
    <source>
        <dbReference type="ARBA" id="ARBA00022842"/>
    </source>
</evidence>
<dbReference type="PATRIC" id="fig|1280514.3.peg.80"/>
<dbReference type="GO" id="GO:0006020">
    <property type="term" value="P:inositol metabolic process"/>
    <property type="evidence" value="ECO:0007669"/>
    <property type="project" value="TreeGrafter"/>
</dbReference>
<evidence type="ECO:0000256" key="9">
    <source>
        <dbReference type="PIRSR" id="PIRSR600760-2"/>
    </source>
</evidence>
<feature type="binding site" evidence="9">
    <location>
        <position position="88"/>
    </location>
    <ligand>
        <name>Mg(2+)</name>
        <dbReference type="ChEBI" id="CHEBI:18420"/>
        <label>1</label>
        <note>catalytic</note>
    </ligand>
</feature>
<dbReference type="FunFam" id="3.30.540.10:FF:000003">
    <property type="entry name" value="Inositol-1-monophosphatase"/>
    <property type="match status" value="1"/>
</dbReference>
<evidence type="ECO:0000313" key="11">
    <source>
        <dbReference type="EMBL" id="KJF19021.1"/>
    </source>
</evidence>
<dbReference type="Gene3D" id="3.40.190.80">
    <property type="match status" value="1"/>
</dbReference>
<dbReference type="GO" id="GO:0004401">
    <property type="term" value="F:histidinol-phosphatase activity"/>
    <property type="evidence" value="ECO:0007669"/>
    <property type="project" value="UniProtKB-EC"/>
</dbReference>
<feature type="binding site" evidence="9">
    <location>
        <position position="90"/>
    </location>
    <ligand>
        <name>Mg(2+)</name>
        <dbReference type="ChEBI" id="CHEBI:18420"/>
        <label>2</label>
    </ligand>
</feature>
<evidence type="ECO:0000256" key="8">
    <source>
        <dbReference type="ARBA" id="ARBA00053547"/>
    </source>
</evidence>
<evidence type="ECO:0000256" key="5">
    <source>
        <dbReference type="ARBA" id="ARBA00022801"/>
    </source>
</evidence>
<protein>
    <recommendedName>
        <fullName evidence="10">Inositol-1-monophosphatase</fullName>
        <ecNumber evidence="10">3.1.3.25</ecNumber>
    </recommendedName>
</protein>
<dbReference type="PRINTS" id="PR00377">
    <property type="entry name" value="IMPHPHTASES"/>
</dbReference>
<feature type="binding site" evidence="9">
    <location>
        <position position="72"/>
    </location>
    <ligand>
        <name>Mg(2+)</name>
        <dbReference type="ChEBI" id="CHEBI:18420"/>
        <label>1</label>
        <note>catalytic</note>
    </ligand>
</feature>
<comment type="cofactor">
    <cofactor evidence="2 9 10">
        <name>Mg(2+)</name>
        <dbReference type="ChEBI" id="CHEBI:18420"/>
    </cofactor>
</comment>
<dbReference type="PANTHER" id="PTHR20854:SF4">
    <property type="entry name" value="INOSITOL-1-MONOPHOSPHATASE-RELATED"/>
    <property type="match status" value="1"/>
</dbReference>
<dbReference type="EMBL" id="JXYS01000001">
    <property type="protein sequence ID" value="KJF19021.1"/>
    <property type="molecule type" value="Genomic_DNA"/>
</dbReference>
<comment type="similarity">
    <text evidence="10">Belongs to the inositol monophosphatase superfamily.</text>
</comment>
<sequence>MNEITLRHNAALEIALIASNFITESISAPEFKLAVTTKSSRTDMVTQIDGGVESLIQKEIITRFPDDSILGEEHGSITGTSDYEWVVDPIDGTTNFVYGFPAYAISIAIRDRNTKKAVAGVVRDIPRRRVFEAIAGEGAMLDGIKIRVTDLSEISGALIGTGFSYSDTIRIRQGEVISRIITKIRDIRRMGAASLDLCMVACGELDGYYEIGLQPWDYMAGALIVTEAGGQISGGDLDEPSYEMMVASNSLIHKELRALIKK</sequence>
<dbReference type="InterPro" id="IPR033942">
    <property type="entry name" value="IMPase"/>
</dbReference>
<evidence type="ECO:0000256" key="3">
    <source>
        <dbReference type="ARBA" id="ARBA00004970"/>
    </source>
</evidence>
<evidence type="ECO:0000256" key="10">
    <source>
        <dbReference type="RuleBase" id="RU364068"/>
    </source>
</evidence>
<feature type="binding site" evidence="9">
    <location>
        <position position="91"/>
    </location>
    <ligand>
        <name>Mg(2+)</name>
        <dbReference type="ChEBI" id="CHEBI:18420"/>
        <label>1</label>
        <note>catalytic</note>
    </ligand>
</feature>
<dbReference type="AlphaFoldDB" id="A0A0D8HPH0"/>
<keyword evidence="5 10" id="KW-0378">Hydrolase</keyword>
<accession>A0A0D8HPH0</accession>
<reference evidence="11 12" key="1">
    <citation type="submission" date="2015-01" db="EMBL/GenBank/DDBJ databases">
        <title>Draft genome of the acidophilic iron oxidizer Acidithrix ferrooxidans strain Py-F3.</title>
        <authorList>
            <person name="Poehlein A."/>
            <person name="Eisen S."/>
            <person name="Schloemann M."/>
            <person name="Johnson B.D."/>
            <person name="Daniel R."/>
            <person name="Muehling M."/>
        </authorList>
    </citation>
    <scope>NUCLEOTIDE SEQUENCE [LARGE SCALE GENOMIC DNA]</scope>
    <source>
        <strain evidence="11 12">Py-F3</strain>
    </source>
</reference>
<feature type="binding site" evidence="9">
    <location>
        <position position="217"/>
    </location>
    <ligand>
        <name>Mg(2+)</name>
        <dbReference type="ChEBI" id="CHEBI:18420"/>
        <label>1</label>
        <note>catalytic</note>
    </ligand>
</feature>
<dbReference type="InterPro" id="IPR000760">
    <property type="entry name" value="Inositol_monophosphatase-like"/>
</dbReference>
<gene>
    <name evidence="11" type="primary">suhB1</name>
    <name evidence="11" type="ORF">AXFE_00580</name>
</gene>
<dbReference type="SUPFAM" id="SSF56655">
    <property type="entry name" value="Carbohydrate phosphatase"/>
    <property type="match status" value="1"/>
</dbReference>
<dbReference type="STRING" id="1280514.AXFE_00580"/>
<dbReference type="PANTHER" id="PTHR20854">
    <property type="entry name" value="INOSITOL MONOPHOSPHATASE"/>
    <property type="match status" value="1"/>
</dbReference>
<comment type="catalytic activity">
    <reaction evidence="7">
        <text>L-histidinol phosphate + H2O = L-histidinol + phosphate</text>
        <dbReference type="Rhea" id="RHEA:14465"/>
        <dbReference type="ChEBI" id="CHEBI:15377"/>
        <dbReference type="ChEBI" id="CHEBI:43474"/>
        <dbReference type="ChEBI" id="CHEBI:57699"/>
        <dbReference type="ChEBI" id="CHEBI:57980"/>
        <dbReference type="EC" id="3.1.3.15"/>
    </reaction>
</comment>
<name>A0A0D8HPH0_9ACTN</name>